<dbReference type="InterPro" id="IPR029063">
    <property type="entry name" value="SAM-dependent_MTases_sf"/>
</dbReference>
<accession>A0AA88KRJ3</accession>
<organism evidence="2 3">
    <name type="scientific">Naegleria lovaniensis</name>
    <name type="common">Amoeba</name>
    <dbReference type="NCBI Taxonomy" id="51637"/>
    <lineage>
        <taxon>Eukaryota</taxon>
        <taxon>Discoba</taxon>
        <taxon>Heterolobosea</taxon>
        <taxon>Tetramitia</taxon>
        <taxon>Eutetramitia</taxon>
        <taxon>Vahlkampfiidae</taxon>
        <taxon>Naegleria</taxon>
    </lineage>
</organism>
<gene>
    <name evidence="2" type="ORF">C9374_006823</name>
</gene>
<evidence type="ECO:0000313" key="3">
    <source>
        <dbReference type="Proteomes" id="UP000816034"/>
    </source>
</evidence>
<dbReference type="GeneID" id="68099277"/>
<comment type="caution">
    <text evidence="2">The sequence shown here is derived from an EMBL/GenBank/DDBJ whole genome shotgun (WGS) entry which is preliminary data.</text>
</comment>
<dbReference type="Proteomes" id="UP000816034">
    <property type="component" value="Unassembled WGS sequence"/>
</dbReference>
<proteinExistence type="predicted"/>
<dbReference type="SUPFAM" id="SSF53335">
    <property type="entry name" value="S-adenosyl-L-methionine-dependent methyltransferases"/>
    <property type="match status" value="1"/>
</dbReference>
<reference evidence="2 3" key="1">
    <citation type="journal article" date="2018" name="BMC Genomics">
        <title>The genome of Naegleria lovaniensis, the basis for a comparative approach to unravel pathogenicity factors of the human pathogenic amoeba N. fowleri.</title>
        <authorList>
            <person name="Liechti N."/>
            <person name="Schurch N."/>
            <person name="Bruggmann R."/>
            <person name="Wittwer M."/>
        </authorList>
    </citation>
    <scope>NUCLEOTIDE SEQUENCE [LARGE SCALE GENOMIC DNA]</scope>
    <source>
        <strain evidence="2 3">ATCC 30569</strain>
    </source>
</reference>
<dbReference type="EMBL" id="PYSW02000002">
    <property type="protein sequence ID" value="KAG2393292.1"/>
    <property type="molecule type" value="Genomic_DNA"/>
</dbReference>
<protein>
    <recommendedName>
        <fullName evidence="4">Methyltransferase domain-containing protein</fullName>
    </recommendedName>
</protein>
<feature type="region of interest" description="Disordered" evidence="1">
    <location>
        <begin position="38"/>
        <end position="60"/>
    </location>
</feature>
<feature type="compositionally biased region" description="Low complexity" evidence="1">
    <location>
        <begin position="38"/>
        <end position="53"/>
    </location>
</feature>
<sequence length="334" mass="37648">MMTQQPTENTSVFLFDGGKLKGTILSLSSSEQALNASLSDETSLPSSSSSSAPPHHDSKQNQIFQPHDGVFCQGGYVWTLQSKKLYAIGRVLELVTDISSPFVGRYKIEYCKDQSRYHCKGERMVPIFRAATRKFGKIHSISSHDDNNVDIIVCNETSDFRLLAKTQVFNNYDFIQRDVLATTGNSSSTTLNNNSHNVGGESQPSQMGDFVLEIGSALGETSKLLHEKCAKLLCLDISKAYVEETKKKFPHIEFWCADIMSPDDQKRVIRTWRKFMYEHPSSELKVFIDINGNRMLEAVRNVVEFVKTSLKPSLIVVKSSEYYSHLRNSCCEDQ</sequence>
<evidence type="ECO:0008006" key="4">
    <source>
        <dbReference type="Google" id="ProtNLM"/>
    </source>
</evidence>
<evidence type="ECO:0000256" key="1">
    <source>
        <dbReference type="SAM" id="MobiDB-lite"/>
    </source>
</evidence>
<dbReference type="RefSeq" id="XP_044555186.1">
    <property type="nucleotide sequence ID" value="XM_044696726.1"/>
</dbReference>
<name>A0AA88KRJ3_NAELO</name>
<evidence type="ECO:0000313" key="2">
    <source>
        <dbReference type="EMBL" id="KAG2393292.1"/>
    </source>
</evidence>
<keyword evidence="3" id="KW-1185">Reference proteome</keyword>
<dbReference type="Gene3D" id="3.40.50.150">
    <property type="entry name" value="Vaccinia Virus protein VP39"/>
    <property type="match status" value="1"/>
</dbReference>
<dbReference type="AlphaFoldDB" id="A0AA88KRJ3"/>